<dbReference type="InterPro" id="IPR006446">
    <property type="entry name" value="RhaTrfase"/>
</dbReference>
<dbReference type="AlphaFoldDB" id="A0AAX3J5R8"/>
<comment type="similarity">
    <text evidence="1">Belongs to the glycosyltransferase 2 family.</text>
</comment>
<dbReference type="SUPFAM" id="SSF53448">
    <property type="entry name" value="Nucleotide-diphospho-sugar transferases"/>
    <property type="match status" value="1"/>
</dbReference>
<proteinExistence type="inferred from homology"/>
<evidence type="ECO:0000256" key="2">
    <source>
        <dbReference type="ARBA" id="ARBA00022676"/>
    </source>
</evidence>
<keyword evidence="3" id="KW-0808">Transferase</keyword>
<dbReference type="NCBIfam" id="TIGR01556">
    <property type="entry name" value="rhamnosyltran"/>
    <property type="match status" value="1"/>
</dbReference>
<evidence type="ECO:0000256" key="1">
    <source>
        <dbReference type="ARBA" id="ARBA00006739"/>
    </source>
</evidence>
<dbReference type="GO" id="GO:0016757">
    <property type="term" value="F:glycosyltransferase activity"/>
    <property type="evidence" value="ECO:0007669"/>
    <property type="project" value="UniProtKB-KW"/>
</dbReference>
<reference evidence="5 6" key="1">
    <citation type="submission" date="2019-10" db="EMBL/GenBank/DDBJ databases">
        <authorList>
            <person name="Karimi E."/>
        </authorList>
    </citation>
    <scope>NUCLEOTIDE SEQUENCE [LARGE SCALE GENOMIC DNA]</scope>
    <source>
        <strain evidence="5">Pantoea sp. 111</strain>
    </source>
</reference>
<comment type="caution">
    <text evidence="5">The sequence shown here is derived from an EMBL/GenBank/DDBJ whole genome shotgun (WGS) entry which is preliminary data.</text>
</comment>
<name>A0AAX3J5R8_9GAMM</name>
<dbReference type="InterPro" id="IPR001173">
    <property type="entry name" value="Glyco_trans_2-like"/>
</dbReference>
<dbReference type="PANTHER" id="PTHR43179">
    <property type="entry name" value="RHAMNOSYLTRANSFERASE WBBL"/>
    <property type="match status" value="1"/>
</dbReference>
<feature type="domain" description="Glycosyltransferase 2-like" evidence="4">
    <location>
        <begin position="25"/>
        <end position="139"/>
    </location>
</feature>
<keyword evidence="2" id="KW-0328">Glycosyltransferase</keyword>
<dbReference type="CDD" id="cd02526">
    <property type="entry name" value="GT2_RfbF_like"/>
    <property type="match status" value="1"/>
</dbReference>
<evidence type="ECO:0000259" key="4">
    <source>
        <dbReference type="Pfam" id="PF00535"/>
    </source>
</evidence>
<dbReference type="PANTHER" id="PTHR43179:SF12">
    <property type="entry name" value="GALACTOFURANOSYLTRANSFERASE GLFT2"/>
    <property type="match status" value="1"/>
</dbReference>
<dbReference type="Proteomes" id="UP000433737">
    <property type="component" value="Unassembled WGS sequence"/>
</dbReference>
<protein>
    <submittedName>
        <fullName evidence="5">Glycosyltransferase family 2 protein</fullName>
    </submittedName>
</protein>
<organism evidence="5 6">
    <name type="scientific">Pantoea brenneri</name>
    <dbReference type="NCBI Taxonomy" id="472694"/>
    <lineage>
        <taxon>Bacteria</taxon>
        <taxon>Pseudomonadati</taxon>
        <taxon>Pseudomonadota</taxon>
        <taxon>Gammaproteobacteria</taxon>
        <taxon>Enterobacterales</taxon>
        <taxon>Erwiniaceae</taxon>
        <taxon>Pantoea</taxon>
    </lineage>
</organism>
<dbReference type="Pfam" id="PF00535">
    <property type="entry name" value="Glycos_transf_2"/>
    <property type="match status" value="1"/>
</dbReference>
<dbReference type="InterPro" id="IPR029044">
    <property type="entry name" value="Nucleotide-diphossugar_trans"/>
</dbReference>
<sequence>MALLLDNHMPNNTLAIIVTYHPQLEQLRSQLNILSKSNVDIIIVDNASDNNYALKKMAVEFDAHIEIVLCDSNLGIAAAQNIGINHAIINRYKNVLLMDQDSLPANNMVSSLQKILDKYPDVAAVGPQFLDVNNNVRSRFIQIRGFIVDKKLQPDVNGCVIVDHLISSGSLIPVDTLRKIGLMDDTLFIDYVDVEWALRAKSKGFNSYGVYNAHMTHSLGDERVTFLSNSIAIHSPLRHYYQARNALLLYRRNYIPFNWKVVDAFKLMAKMSIYIIASRHKSLELKMIFRGVVHGIRGIHGRFNQ</sequence>
<gene>
    <name evidence="5" type="ORF">PANT111_170326</name>
</gene>
<evidence type="ECO:0000313" key="5">
    <source>
        <dbReference type="EMBL" id="VXB81231.1"/>
    </source>
</evidence>
<evidence type="ECO:0000256" key="3">
    <source>
        <dbReference type="ARBA" id="ARBA00022679"/>
    </source>
</evidence>
<accession>A0AAX3J5R8</accession>
<dbReference type="Gene3D" id="3.90.550.10">
    <property type="entry name" value="Spore Coat Polysaccharide Biosynthesis Protein SpsA, Chain A"/>
    <property type="match status" value="1"/>
</dbReference>
<evidence type="ECO:0000313" key="6">
    <source>
        <dbReference type="Proteomes" id="UP000433737"/>
    </source>
</evidence>
<dbReference type="EMBL" id="CABWMH010000009">
    <property type="protein sequence ID" value="VXB81231.1"/>
    <property type="molecule type" value="Genomic_DNA"/>
</dbReference>